<accession>A0A222G833</accession>
<dbReference type="InterPro" id="IPR015168">
    <property type="entry name" value="SsuA/THI5"/>
</dbReference>
<evidence type="ECO:0000256" key="3">
    <source>
        <dbReference type="ARBA" id="ARBA00022729"/>
    </source>
</evidence>
<evidence type="ECO:0000313" key="7">
    <source>
        <dbReference type="Proteomes" id="UP000202259"/>
    </source>
</evidence>
<keyword evidence="7" id="KW-1185">Reference proteome</keyword>
<dbReference type="InterPro" id="IPR001638">
    <property type="entry name" value="Solute-binding_3/MltF_N"/>
</dbReference>
<feature type="transmembrane region" description="Helical" evidence="4">
    <location>
        <begin position="9"/>
        <end position="29"/>
    </location>
</feature>
<dbReference type="GO" id="GO:0042918">
    <property type="term" value="P:alkanesulfonate transmembrane transport"/>
    <property type="evidence" value="ECO:0007669"/>
    <property type="project" value="TreeGrafter"/>
</dbReference>
<sequence>MKNFSEKHSLVSFIIVLIILGIGISYFYLKNIGRQEKTSITIAVSKTPLSAPFYVAKAINAFDNTCAKIEYEQVIGGHAAFEKVMNGKVDFGTSSDSVIAFQSLAKHKPSFVTHAMFVQSDNDVKLITRASDNIESTRDLKGRRIGVTKGTSSEYILSTLLAIEGLTIEDVDLLHYKPEQLLQGFSNGEVDAILPWEPFAFQTRQLLNNKIKIHDTKSLSTLSFNLLSQTANNQLVEKAQCVIQGLRVAIDYIVSNPEESKKIVVDELQVDPAFIEWVWSDYIFKLSLNHSLILNIKSQAIWAMEAQIGEFSSVYNSALFVDSRALSKVEPGSVNLSL</sequence>
<reference evidence="6 7" key="1">
    <citation type="submission" date="2017-08" db="EMBL/GenBank/DDBJ databases">
        <title>Complete genome of Colwellia sp. NB097-1, a psychrophile bacterium ioslated from Bering Sea.</title>
        <authorList>
            <person name="Chen X."/>
        </authorList>
    </citation>
    <scope>NUCLEOTIDE SEQUENCE [LARGE SCALE GENOMIC DNA]</scope>
    <source>
        <strain evidence="6 7">NB097-1</strain>
    </source>
</reference>
<proteinExistence type="inferred from homology"/>
<dbReference type="Proteomes" id="UP000202259">
    <property type="component" value="Chromosome"/>
</dbReference>
<dbReference type="CDD" id="cd01008">
    <property type="entry name" value="PBP2_NrtA_SsuA_CpmA_like"/>
    <property type="match status" value="1"/>
</dbReference>
<dbReference type="Pfam" id="PF09084">
    <property type="entry name" value="NMT1"/>
    <property type="match status" value="1"/>
</dbReference>
<evidence type="ECO:0000259" key="5">
    <source>
        <dbReference type="SMART" id="SM00062"/>
    </source>
</evidence>
<evidence type="ECO:0000313" key="6">
    <source>
        <dbReference type="EMBL" id="ASP48056.1"/>
    </source>
</evidence>
<dbReference type="EMBL" id="CP020465">
    <property type="protein sequence ID" value="ASP48056.1"/>
    <property type="molecule type" value="Genomic_DNA"/>
</dbReference>
<dbReference type="SUPFAM" id="SSF53850">
    <property type="entry name" value="Periplasmic binding protein-like II"/>
    <property type="match status" value="1"/>
</dbReference>
<feature type="domain" description="Solute-binding protein family 3/N-terminal" evidence="5">
    <location>
        <begin position="39"/>
        <end position="257"/>
    </location>
</feature>
<dbReference type="KEGG" id="cber:B5D82_09950"/>
<keyword evidence="4" id="KW-1133">Transmembrane helix</keyword>
<comment type="similarity">
    <text evidence="2">Belongs to the bacterial solute-binding protein SsuA/TauA family.</text>
</comment>
<evidence type="ECO:0000256" key="1">
    <source>
        <dbReference type="ARBA" id="ARBA00004418"/>
    </source>
</evidence>
<comment type="subcellular location">
    <subcellularLocation>
        <location evidence="1">Periplasm</location>
    </subcellularLocation>
</comment>
<gene>
    <name evidence="6" type="ORF">B5D82_09950</name>
</gene>
<name>A0A222G833_9GAMM</name>
<organism evidence="6 7">
    <name type="scientific">Cognaticolwellia beringensis</name>
    <dbReference type="NCBI Taxonomy" id="1967665"/>
    <lineage>
        <taxon>Bacteria</taxon>
        <taxon>Pseudomonadati</taxon>
        <taxon>Pseudomonadota</taxon>
        <taxon>Gammaproteobacteria</taxon>
        <taxon>Alteromonadales</taxon>
        <taxon>Colwelliaceae</taxon>
        <taxon>Cognaticolwellia</taxon>
    </lineage>
</organism>
<evidence type="ECO:0000256" key="2">
    <source>
        <dbReference type="ARBA" id="ARBA00010742"/>
    </source>
</evidence>
<evidence type="ECO:0000256" key="4">
    <source>
        <dbReference type="SAM" id="Phobius"/>
    </source>
</evidence>
<dbReference type="Gene3D" id="3.40.190.10">
    <property type="entry name" value="Periplasmic binding protein-like II"/>
    <property type="match status" value="2"/>
</dbReference>
<dbReference type="SMART" id="SM00062">
    <property type="entry name" value="PBPb"/>
    <property type="match status" value="1"/>
</dbReference>
<dbReference type="OrthoDB" id="6212007at2"/>
<dbReference type="AlphaFoldDB" id="A0A222G833"/>
<dbReference type="PANTHER" id="PTHR30024:SF47">
    <property type="entry name" value="TAURINE-BINDING PERIPLASMIC PROTEIN"/>
    <property type="match status" value="1"/>
</dbReference>
<keyword evidence="4" id="KW-0472">Membrane</keyword>
<keyword evidence="4" id="KW-0812">Transmembrane</keyword>
<protein>
    <recommendedName>
        <fullName evidence="5">Solute-binding protein family 3/N-terminal domain-containing protein</fullName>
    </recommendedName>
</protein>
<dbReference type="RefSeq" id="WP_081151227.1">
    <property type="nucleotide sequence ID" value="NZ_CP020465.1"/>
</dbReference>
<dbReference type="GO" id="GO:0042597">
    <property type="term" value="C:periplasmic space"/>
    <property type="evidence" value="ECO:0007669"/>
    <property type="project" value="UniProtKB-SubCell"/>
</dbReference>
<keyword evidence="3" id="KW-0732">Signal</keyword>
<dbReference type="PANTHER" id="PTHR30024">
    <property type="entry name" value="ALIPHATIC SULFONATES-BINDING PROTEIN-RELATED"/>
    <property type="match status" value="1"/>
</dbReference>